<evidence type="ECO:0000256" key="5">
    <source>
        <dbReference type="ARBA" id="ARBA00023136"/>
    </source>
</evidence>
<evidence type="ECO:0000256" key="8">
    <source>
        <dbReference type="SAM" id="Phobius"/>
    </source>
</evidence>
<dbReference type="PANTHER" id="PTHR10926:SF0">
    <property type="entry name" value="CDC50, ISOFORM A"/>
    <property type="match status" value="1"/>
</dbReference>
<gene>
    <name evidence="9" type="ORF">B2J93_2333</name>
</gene>
<evidence type="ECO:0000313" key="10">
    <source>
        <dbReference type="Proteomes" id="UP000242519"/>
    </source>
</evidence>
<proteinExistence type="inferred from homology"/>
<keyword evidence="4 8" id="KW-1133">Transmembrane helix</keyword>
<evidence type="ECO:0000256" key="7">
    <source>
        <dbReference type="SAM" id="MobiDB-lite"/>
    </source>
</evidence>
<comment type="similarity">
    <text evidence="2 6">Belongs to the CDC50/LEM3 family.</text>
</comment>
<organism evidence="9 10">
    <name type="scientific">Diplocarpon coronariae</name>
    <dbReference type="NCBI Taxonomy" id="2795749"/>
    <lineage>
        <taxon>Eukaryota</taxon>
        <taxon>Fungi</taxon>
        <taxon>Dikarya</taxon>
        <taxon>Ascomycota</taxon>
        <taxon>Pezizomycotina</taxon>
        <taxon>Leotiomycetes</taxon>
        <taxon>Helotiales</taxon>
        <taxon>Drepanopezizaceae</taxon>
        <taxon>Diplocarpon</taxon>
    </lineage>
</organism>
<dbReference type="FunCoup" id="A0A218Z0Z6">
    <property type="interactions" value="442"/>
</dbReference>
<feature type="transmembrane region" description="Helical" evidence="8">
    <location>
        <begin position="402"/>
        <end position="423"/>
    </location>
</feature>
<reference evidence="9 10" key="1">
    <citation type="submission" date="2017-04" db="EMBL/GenBank/DDBJ databases">
        <title>Draft genome sequence of Marssonina coronaria NL1: causal agent of apple blotch.</title>
        <authorList>
            <person name="Cheng Q."/>
        </authorList>
    </citation>
    <scope>NUCLEOTIDE SEQUENCE [LARGE SCALE GENOMIC DNA]</scope>
    <source>
        <strain evidence="9 10">NL1</strain>
    </source>
</reference>
<evidence type="ECO:0000256" key="1">
    <source>
        <dbReference type="ARBA" id="ARBA00004141"/>
    </source>
</evidence>
<feature type="transmembrane region" description="Helical" evidence="8">
    <location>
        <begin position="54"/>
        <end position="76"/>
    </location>
</feature>
<dbReference type="PIRSF" id="PIRSF015840">
    <property type="entry name" value="DUF284_TM_euk"/>
    <property type="match status" value="1"/>
</dbReference>
<accession>A0A218Z0Z6</accession>
<evidence type="ECO:0000256" key="4">
    <source>
        <dbReference type="ARBA" id="ARBA00022989"/>
    </source>
</evidence>
<comment type="subcellular location">
    <subcellularLocation>
        <location evidence="1">Membrane</location>
        <topology evidence="1">Multi-pass membrane protein</topology>
    </subcellularLocation>
</comment>
<feature type="region of interest" description="Disordered" evidence="7">
    <location>
        <begin position="444"/>
        <end position="463"/>
    </location>
</feature>
<dbReference type="GO" id="GO:0045332">
    <property type="term" value="P:phospholipid translocation"/>
    <property type="evidence" value="ECO:0007669"/>
    <property type="project" value="UniProtKB-UniRule"/>
</dbReference>
<protein>
    <submittedName>
        <fullName evidence="9">CDC50 family protein</fullName>
    </submittedName>
</protein>
<dbReference type="PANTHER" id="PTHR10926">
    <property type="entry name" value="CELL CYCLE CONTROL PROTEIN 50"/>
    <property type="match status" value="1"/>
</dbReference>
<dbReference type="Proteomes" id="UP000242519">
    <property type="component" value="Unassembled WGS sequence"/>
</dbReference>
<dbReference type="GO" id="GO:0005886">
    <property type="term" value="C:plasma membrane"/>
    <property type="evidence" value="ECO:0007669"/>
    <property type="project" value="TreeGrafter"/>
</dbReference>
<feature type="compositionally biased region" description="Gly residues" evidence="7">
    <location>
        <begin position="452"/>
        <end position="463"/>
    </location>
</feature>
<sequence length="463" mass="51720">MSEPQPGMVHEESISSQDPNNHADTKKTKSRRPANTAFRQQRLKAWQPILTPKTVLPLFFAIGIIFAPIGGVLLWASSQVQEIILDYSKCFSDAPIYPLTGAMNGGDVTMNFRKNSSNTIRSDPPSWSRQTVNITYFAGNNEVQPVIVSSTRCTINFTIPNEMKPPVLFYYKLTNFYQNHRRYAKSFSTDQLSGKAVSASSIDGGDCTPLTVETINGTKKPYYPCGLAANSVFNDTFYSPVLLNVPGSNTNNETYEMAQTGISWESDRELYEETKYRWDEVLVPPNWIERYPNGYSDAWHPRLKEDEPFQVWMRLAGLPTFSKLAQRNDSATMKAGTYTLDIDHRSSLPLLIPSQHSRLSFKSKVLRSRTNQTQTDFNVTEYGGTKSIIISTRTVMGGKNPFLGIAYVVVGAICIILGTLFTVTHLIKPRKLGDHTYLSWNNEQSTATTSGRDGGMGNGEGHS</sequence>
<dbReference type="InterPro" id="IPR005045">
    <property type="entry name" value="CDC50/LEM3_fam"/>
</dbReference>
<dbReference type="Pfam" id="PF03381">
    <property type="entry name" value="CDC50"/>
    <property type="match status" value="2"/>
</dbReference>
<evidence type="ECO:0000313" key="9">
    <source>
        <dbReference type="EMBL" id="OWP01741.1"/>
    </source>
</evidence>
<evidence type="ECO:0000256" key="6">
    <source>
        <dbReference type="PIRNR" id="PIRNR015840"/>
    </source>
</evidence>
<keyword evidence="5 6" id="KW-0472">Membrane</keyword>
<evidence type="ECO:0000256" key="2">
    <source>
        <dbReference type="ARBA" id="ARBA00009457"/>
    </source>
</evidence>
<dbReference type="EMBL" id="MZNU01000260">
    <property type="protein sequence ID" value="OWP01741.1"/>
    <property type="molecule type" value="Genomic_DNA"/>
</dbReference>
<dbReference type="GO" id="GO:0005794">
    <property type="term" value="C:Golgi apparatus"/>
    <property type="evidence" value="ECO:0007669"/>
    <property type="project" value="TreeGrafter"/>
</dbReference>
<dbReference type="GO" id="GO:0005783">
    <property type="term" value="C:endoplasmic reticulum"/>
    <property type="evidence" value="ECO:0007669"/>
    <property type="project" value="TreeGrafter"/>
</dbReference>
<keyword evidence="3 8" id="KW-0812">Transmembrane</keyword>
<keyword evidence="10" id="KW-1185">Reference proteome</keyword>
<dbReference type="STRING" id="503106.A0A218Z0Z6"/>
<feature type="region of interest" description="Disordered" evidence="7">
    <location>
        <begin position="1"/>
        <end position="35"/>
    </location>
</feature>
<comment type="caution">
    <text evidence="9">The sequence shown here is derived from an EMBL/GenBank/DDBJ whole genome shotgun (WGS) entry which is preliminary data.</text>
</comment>
<evidence type="ECO:0000256" key="3">
    <source>
        <dbReference type="ARBA" id="ARBA00022692"/>
    </source>
</evidence>
<dbReference type="OrthoDB" id="340608at2759"/>
<dbReference type="AlphaFoldDB" id="A0A218Z0Z6"/>
<dbReference type="InParanoid" id="A0A218Z0Z6"/>
<name>A0A218Z0Z6_9HELO</name>